<keyword evidence="8 9" id="KW-0961">Cell wall biogenesis/degradation</keyword>
<dbReference type="GO" id="GO:0009252">
    <property type="term" value="P:peptidoglycan biosynthetic process"/>
    <property type="evidence" value="ECO:0007669"/>
    <property type="project" value="UniProtKB-UniRule"/>
</dbReference>
<dbReference type="PIRSF" id="PIRSF002869">
    <property type="entry name" value="MviN"/>
    <property type="match status" value="1"/>
</dbReference>
<feature type="transmembrane region" description="Helical" evidence="8">
    <location>
        <begin position="465"/>
        <end position="488"/>
    </location>
</feature>
<dbReference type="InterPro" id="IPR051050">
    <property type="entry name" value="Lipid_II_flippase_MurJ/MviN"/>
</dbReference>
<comment type="subcellular location">
    <subcellularLocation>
        <location evidence="1 8">Cell membrane</location>
        <topology evidence="1 8">Multi-pass membrane protein</topology>
    </subcellularLocation>
</comment>
<evidence type="ECO:0000256" key="6">
    <source>
        <dbReference type="ARBA" id="ARBA00022989"/>
    </source>
</evidence>
<comment type="caution">
    <text evidence="11">The sequence shown here is derived from an EMBL/GenBank/DDBJ whole genome shotgun (WGS) entry which is preliminary data.</text>
</comment>
<feature type="transmembrane region" description="Helical" evidence="8">
    <location>
        <begin position="75"/>
        <end position="94"/>
    </location>
</feature>
<gene>
    <name evidence="11" type="primary">mviN</name>
    <name evidence="8" type="synonym">murJ</name>
    <name evidence="11" type="ORF">C7Y72_14865</name>
</gene>
<keyword evidence="7 8" id="KW-0472">Membrane</keyword>
<dbReference type="PANTHER" id="PTHR47019:SF1">
    <property type="entry name" value="LIPID II FLIPPASE MURJ"/>
    <property type="match status" value="1"/>
</dbReference>
<reference evidence="11 12" key="1">
    <citation type="submission" date="2018-03" db="EMBL/GenBank/DDBJ databases">
        <title>Aquarubrobacter algicola gen. nov., sp. nov., a novel actinobacterium isolated from shallow eutrophic lake during the end of cyanobacterial harmful algal blooms.</title>
        <authorList>
            <person name="Chun S.J."/>
        </authorList>
    </citation>
    <scope>NUCLEOTIDE SEQUENCE [LARGE SCALE GENOMIC DNA]</scope>
    <source>
        <strain evidence="11 12">Seoho-28</strain>
    </source>
</reference>
<feature type="transmembrane region" description="Helical" evidence="8">
    <location>
        <begin position="292"/>
        <end position="314"/>
    </location>
</feature>
<feature type="transmembrane region" description="Helical" evidence="8">
    <location>
        <begin position="186"/>
        <end position="203"/>
    </location>
</feature>
<dbReference type="RefSeq" id="WP_107569978.1">
    <property type="nucleotide sequence ID" value="NZ_PYYB01000002.1"/>
</dbReference>
<keyword evidence="12" id="KW-1185">Reference proteome</keyword>
<dbReference type="GO" id="GO:0005886">
    <property type="term" value="C:plasma membrane"/>
    <property type="evidence" value="ECO:0007669"/>
    <property type="project" value="UniProtKB-SubCell"/>
</dbReference>
<keyword evidence="4 8" id="KW-0133">Cell shape</keyword>
<feature type="transmembrane region" description="Helical" evidence="8">
    <location>
        <begin position="106"/>
        <end position="134"/>
    </location>
</feature>
<sequence length="543" mass="58449">MTPQVPAQDGPPPSPAKPGGGGRAMALNTLLFSALTGLSRIAGLIREIVASSYFATSGAFSAFTIAFQVPNVVRSLFADAALSAAFVPVFTELLEQDRKQDAFRLASTLFWLVLSVLGAITALFMLGAGWLMPLFTGGEFTSELDQLTVGLSRVLFPIVLLLGINGLLVGILNAYDQFSIQALSPLIWNIVILVLLVATKPFFAGDDELYAYAIGVLVGTVVQVAMAVPALRRMGFNIAPNFRWRDPRVRQVLKLMLPVTIGLGLINFNLLINSFLGALVSEQAPRAIDAAFRIYMLPQGMFSVAVATVLYPALSRFAARRDHDGLRALTANGFRQIFLLLVPAAAATIALATPITRLVYEHGEFGPDSTKLVSSALFWFSFSLPFSGVNLLLTRTFFSLQRPWITTKLAGLNLLVNVVVSAALYGPFGIPGIVAGTVASSAFMTAAQMYCLRRELDNRLEVRETAVAIAKIVGAAVAFGLLAYWTWWGLDEVLGRSIPAQIVSVGSALTAGTIIYVGIVLLLDVREAAQIQRLLAGRLRRGR</sequence>
<evidence type="ECO:0000256" key="5">
    <source>
        <dbReference type="ARBA" id="ARBA00022984"/>
    </source>
</evidence>
<dbReference type="HAMAP" id="MF_02078">
    <property type="entry name" value="MurJ_MviN"/>
    <property type="match status" value="1"/>
</dbReference>
<evidence type="ECO:0000256" key="4">
    <source>
        <dbReference type="ARBA" id="ARBA00022960"/>
    </source>
</evidence>
<evidence type="ECO:0000256" key="10">
    <source>
        <dbReference type="SAM" id="MobiDB-lite"/>
    </source>
</evidence>
<protein>
    <recommendedName>
        <fullName evidence="8">Probable lipid II flippase MurJ</fullName>
    </recommendedName>
</protein>
<dbReference type="EMBL" id="PYYB01000002">
    <property type="protein sequence ID" value="PTL56259.1"/>
    <property type="molecule type" value="Genomic_DNA"/>
</dbReference>
<organism evidence="11 12">
    <name type="scientific">Paraconexibacter algicola</name>
    <dbReference type="NCBI Taxonomy" id="2133960"/>
    <lineage>
        <taxon>Bacteria</taxon>
        <taxon>Bacillati</taxon>
        <taxon>Actinomycetota</taxon>
        <taxon>Thermoleophilia</taxon>
        <taxon>Solirubrobacterales</taxon>
        <taxon>Paraconexibacteraceae</taxon>
        <taxon>Paraconexibacter</taxon>
    </lineage>
</organism>
<feature type="transmembrane region" description="Helical" evidence="8">
    <location>
        <begin position="337"/>
        <end position="360"/>
    </location>
</feature>
<keyword evidence="3 8" id="KW-0812">Transmembrane</keyword>
<accession>A0A2T4UEP5</accession>
<dbReference type="GO" id="GO:0034204">
    <property type="term" value="P:lipid translocation"/>
    <property type="evidence" value="ECO:0007669"/>
    <property type="project" value="TreeGrafter"/>
</dbReference>
<keyword evidence="2 8" id="KW-1003">Cell membrane</keyword>
<dbReference type="NCBIfam" id="TIGR01695">
    <property type="entry name" value="murJ_mviN"/>
    <property type="match status" value="1"/>
</dbReference>
<keyword evidence="6 8" id="KW-1133">Transmembrane helix</keyword>
<feature type="transmembrane region" description="Helical" evidence="8">
    <location>
        <begin position="432"/>
        <end position="453"/>
    </location>
</feature>
<evidence type="ECO:0000313" key="12">
    <source>
        <dbReference type="Proteomes" id="UP000240739"/>
    </source>
</evidence>
<dbReference type="CDD" id="cd13123">
    <property type="entry name" value="MATE_MurJ_like"/>
    <property type="match status" value="1"/>
</dbReference>
<dbReference type="OrthoDB" id="9786339at2"/>
<feature type="transmembrane region" description="Helical" evidence="8">
    <location>
        <begin position="20"/>
        <end position="38"/>
    </location>
</feature>
<feature type="transmembrane region" description="Helical" evidence="8">
    <location>
        <begin position="405"/>
        <end position="426"/>
    </location>
</feature>
<dbReference type="Proteomes" id="UP000240739">
    <property type="component" value="Unassembled WGS sequence"/>
</dbReference>
<dbReference type="InterPro" id="IPR004268">
    <property type="entry name" value="MurJ"/>
</dbReference>
<comment type="pathway">
    <text evidence="8">Cell wall biogenesis; peptidoglycan biosynthesis.</text>
</comment>
<evidence type="ECO:0000313" key="11">
    <source>
        <dbReference type="EMBL" id="PTL56259.1"/>
    </source>
</evidence>
<dbReference type="PRINTS" id="PR01806">
    <property type="entry name" value="VIRFACTRMVIN"/>
</dbReference>
<feature type="transmembrane region" description="Helical" evidence="8">
    <location>
        <begin position="50"/>
        <end position="69"/>
    </location>
</feature>
<keyword evidence="5 8" id="KW-0573">Peptidoglycan synthesis</keyword>
<feature type="transmembrane region" description="Helical" evidence="8">
    <location>
        <begin position="372"/>
        <end position="393"/>
    </location>
</feature>
<dbReference type="GO" id="GO:0015648">
    <property type="term" value="F:lipid-linked peptidoglycan transporter activity"/>
    <property type="evidence" value="ECO:0007669"/>
    <property type="project" value="UniProtKB-UniRule"/>
</dbReference>
<feature type="transmembrane region" description="Helical" evidence="8">
    <location>
        <begin position="154"/>
        <end position="174"/>
    </location>
</feature>
<dbReference type="GO" id="GO:0071555">
    <property type="term" value="P:cell wall organization"/>
    <property type="evidence" value="ECO:0007669"/>
    <property type="project" value="UniProtKB-UniRule"/>
</dbReference>
<comment type="similarity">
    <text evidence="8 9">Belongs to the MurJ/MviN family.</text>
</comment>
<comment type="function">
    <text evidence="8 9">Involved in peptidoglycan biosynthesis. Transports lipid-linked peptidoglycan precursors from the inner to the outer leaflet of the cytoplasmic membrane.</text>
</comment>
<dbReference type="AlphaFoldDB" id="A0A2T4UEP5"/>
<evidence type="ECO:0000256" key="3">
    <source>
        <dbReference type="ARBA" id="ARBA00022692"/>
    </source>
</evidence>
<keyword evidence="8 9" id="KW-0813">Transport</keyword>
<feature type="transmembrane region" description="Helical" evidence="8">
    <location>
        <begin position="252"/>
        <end position="272"/>
    </location>
</feature>
<evidence type="ECO:0000256" key="2">
    <source>
        <dbReference type="ARBA" id="ARBA00022475"/>
    </source>
</evidence>
<evidence type="ECO:0000256" key="9">
    <source>
        <dbReference type="PIRNR" id="PIRNR002869"/>
    </source>
</evidence>
<evidence type="ECO:0000256" key="1">
    <source>
        <dbReference type="ARBA" id="ARBA00004651"/>
    </source>
</evidence>
<feature type="region of interest" description="Disordered" evidence="10">
    <location>
        <begin position="1"/>
        <end position="20"/>
    </location>
</feature>
<evidence type="ECO:0000256" key="8">
    <source>
        <dbReference type="HAMAP-Rule" id="MF_02078"/>
    </source>
</evidence>
<dbReference type="Pfam" id="PF03023">
    <property type="entry name" value="MurJ"/>
    <property type="match status" value="1"/>
</dbReference>
<feature type="transmembrane region" description="Helical" evidence="8">
    <location>
        <begin position="500"/>
        <end position="523"/>
    </location>
</feature>
<name>A0A2T4UEP5_9ACTN</name>
<dbReference type="GO" id="GO:0008360">
    <property type="term" value="P:regulation of cell shape"/>
    <property type="evidence" value="ECO:0007669"/>
    <property type="project" value="UniProtKB-UniRule"/>
</dbReference>
<evidence type="ECO:0000256" key="7">
    <source>
        <dbReference type="ARBA" id="ARBA00023136"/>
    </source>
</evidence>
<feature type="transmembrane region" description="Helical" evidence="8">
    <location>
        <begin position="209"/>
        <end position="231"/>
    </location>
</feature>
<proteinExistence type="inferred from homology"/>
<dbReference type="PANTHER" id="PTHR47019">
    <property type="entry name" value="LIPID II FLIPPASE MURJ"/>
    <property type="match status" value="1"/>
</dbReference>
<dbReference type="UniPathway" id="UPA00219"/>